<evidence type="ECO:0000313" key="2">
    <source>
        <dbReference type="Proteomes" id="UP001419268"/>
    </source>
</evidence>
<gene>
    <name evidence="1" type="ORF">Scep_027809</name>
</gene>
<comment type="caution">
    <text evidence="1">The sequence shown here is derived from an EMBL/GenBank/DDBJ whole genome shotgun (WGS) entry which is preliminary data.</text>
</comment>
<reference evidence="1 2" key="1">
    <citation type="submission" date="2024-01" db="EMBL/GenBank/DDBJ databases">
        <title>Genome assemblies of Stephania.</title>
        <authorList>
            <person name="Yang L."/>
        </authorList>
    </citation>
    <scope>NUCLEOTIDE SEQUENCE [LARGE SCALE GENOMIC DNA]</scope>
    <source>
        <strain evidence="1">JXDWG</strain>
        <tissue evidence="1">Leaf</tissue>
    </source>
</reference>
<organism evidence="1 2">
    <name type="scientific">Stephania cephalantha</name>
    <dbReference type="NCBI Taxonomy" id="152367"/>
    <lineage>
        <taxon>Eukaryota</taxon>
        <taxon>Viridiplantae</taxon>
        <taxon>Streptophyta</taxon>
        <taxon>Embryophyta</taxon>
        <taxon>Tracheophyta</taxon>
        <taxon>Spermatophyta</taxon>
        <taxon>Magnoliopsida</taxon>
        <taxon>Ranunculales</taxon>
        <taxon>Menispermaceae</taxon>
        <taxon>Menispermoideae</taxon>
        <taxon>Cissampelideae</taxon>
        <taxon>Stephania</taxon>
    </lineage>
</organism>
<name>A0AAP0EDA6_9MAGN</name>
<accession>A0AAP0EDA6</accession>
<evidence type="ECO:0000313" key="1">
    <source>
        <dbReference type="EMBL" id="KAK9088727.1"/>
    </source>
</evidence>
<protein>
    <submittedName>
        <fullName evidence="1">Uncharacterized protein</fullName>
    </submittedName>
</protein>
<dbReference type="AlphaFoldDB" id="A0AAP0EDA6"/>
<keyword evidence="2" id="KW-1185">Reference proteome</keyword>
<proteinExistence type="predicted"/>
<sequence>MFGEGSRSYPPKAIPSSYSIGLGSSVTSWALPRGAGCLGDAPPHRCSTSFPAPLVRCPAAIAASAHAPTTLLLAASRPASLLLVGVLVSFSSSSPTAAPPPGPPLLLVVRSVASSAAATTRMVGLPSRWNHRLRPLPLIRRCWSRNTACTALGRCRRSSPPSSSSLSLYFGASVGALEGPSIVGDLLDYLNESWTQFHATVQPLEQFRLFITNNVREIGGRCRRLPDLQLSRKLLTVKSASVVSTLSHEGFVIH</sequence>
<dbReference type="Proteomes" id="UP001419268">
    <property type="component" value="Unassembled WGS sequence"/>
</dbReference>
<dbReference type="EMBL" id="JBBNAG010000012">
    <property type="protein sequence ID" value="KAK9088727.1"/>
    <property type="molecule type" value="Genomic_DNA"/>
</dbReference>